<sequence>MTTQTITASGWTGFLGRGLAPRELEATLHAASDLTQKEIARLMGISPKTVEKRIEDARFKLGAKTMRGLVLEAFKRQIISPAATALALLMAIHGVIGDDQAMRVRRGGSGGERKIETRVATRRAECALAVA</sequence>
<dbReference type="InterPro" id="IPR016032">
    <property type="entry name" value="Sig_transdc_resp-reg_C-effctor"/>
</dbReference>
<dbReference type="Proteomes" id="UP000218102">
    <property type="component" value="Unassembled WGS sequence"/>
</dbReference>
<dbReference type="InterPro" id="IPR036388">
    <property type="entry name" value="WH-like_DNA-bd_sf"/>
</dbReference>
<evidence type="ECO:0000313" key="1">
    <source>
        <dbReference type="EMBL" id="PBJ97521.1"/>
    </source>
</evidence>
<dbReference type="Pfam" id="PF08281">
    <property type="entry name" value="Sigma70_r4_2"/>
    <property type="match status" value="1"/>
</dbReference>
<dbReference type="KEGG" id="ppj:RK21_05795"/>
<comment type="caution">
    <text evidence="1">The sequence shown here is derived from an EMBL/GenBank/DDBJ whole genome shotgun (WGS) entry which is preliminary data.</text>
</comment>
<proteinExistence type="predicted"/>
<name>A0A0B5K9W2_PSEDL</name>
<dbReference type="AlphaFoldDB" id="A0A0B5K9W2"/>
<dbReference type="InterPro" id="IPR013249">
    <property type="entry name" value="RNA_pol_sigma70_r4_t2"/>
</dbReference>
<organism evidence="1 2">
    <name type="scientific">Pseudomonas plecoglossicida</name>
    <dbReference type="NCBI Taxonomy" id="70775"/>
    <lineage>
        <taxon>Bacteria</taxon>
        <taxon>Pseudomonadati</taxon>
        <taxon>Pseudomonadota</taxon>
        <taxon>Gammaproteobacteria</taxon>
        <taxon>Pseudomonadales</taxon>
        <taxon>Pseudomonadaceae</taxon>
        <taxon>Pseudomonas</taxon>
    </lineage>
</organism>
<accession>A0A0B5K9W2</accession>
<dbReference type="GO" id="GO:0003677">
    <property type="term" value="F:DNA binding"/>
    <property type="evidence" value="ECO:0007669"/>
    <property type="project" value="InterPro"/>
</dbReference>
<gene>
    <name evidence="1" type="ORF">CMV24_02035</name>
</gene>
<reference evidence="1 2" key="1">
    <citation type="submission" date="2017-09" db="EMBL/GenBank/DDBJ databases">
        <authorList>
            <person name="Ehlers B."/>
            <person name="Leendertz F.H."/>
        </authorList>
    </citation>
    <scope>NUCLEOTIDE SEQUENCE [LARGE SCALE GENOMIC DNA]</scope>
    <source>
        <strain evidence="1 2">DJ-1</strain>
    </source>
</reference>
<dbReference type="Gene3D" id="1.10.10.10">
    <property type="entry name" value="Winged helix-like DNA-binding domain superfamily/Winged helix DNA-binding domain"/>
    <property type="match status" value="1"/>
</dbReference>
<dbReference type="EMBL" id="NTME01000001">
    <property type="protein sequence ID" value="PBJ97521.1"/>
    <property type="molecule type" value="Genomic_DNA"/>
</dbReference>
<dbReference type="RefSeq" id="WP_041506376.1">
    <property type="nucleotide sequence ID" value="NZ_CP010359.1"/>
</dbReference>
<dbReference type="GO" id="GO:0006352">
    <property type="term" value="P:DNA-templated transcription initiation"/>
    <property type="evidence" value="ECO:0007669"/>
    <property type="project" value="InterPro"/>
</dbReference>
<dbReference type="InterPro" id="IPR000792">
    <property type="entry name" value="Tscrpt_reg_LuxR_C"/>
</dbReference>
<protein>
    <submittedName>
        <fullName evidence="1">Helix-turn-helix transcriptional regulator</fullName>
    </submittedName>
</protein>
<dbReference type="SUPFAM" id="SSF46894">
    <property type="entry name" value="C-terminal effector domain of the bipartite response regulators"/>
    <property type="match status" value="1"/>
</dbReference>
<dbReference type="SMART" id="SM00421">
    <property type="entry name" value="HTH_LUXR"/>
    <property type="match status" value="1"/>
</dbReference>
<evidence type="ECO:0000313" key="2">
    <source>
        <dbReference type="Proteomes" id="UP000218102"/>
    </source>
</evidence>
<dbReference type="GO" id="GO:0016987">
    <property type="term" value="F:sigma factor activity"/>
    <property type="evidence" value="ECO:0007669"/>
    <property type="project" value="InterPro"/>
</dbReference>